<sequence length="256" mass="28844">MHGHEWNGEQDPTGWIISEKLDGLRAFWDGKRLFSKRGQPILAPVDFTGPLPSGTCLDGELWIDYGCFNTISSMYRKSHLANNADLWRDVKYCVFDAPMHPGSYPERHSFASKSISGSGPHVCSIPIQRCLGLPHLKATLQEVTQKKGEGLMLYHPEAPHTPGRTSNLLKVKAYSEEDVKLLQCNPNSYSFLCEQKNGATCTVKCSGWDYMNPPAPGTILTVKHSGYFKTSQKLKYPFLLRFRPEITWQEIPNTQP</sequence>
<organism evidence="5">
    <name type="scientific">Arcella intermedia</name>
    <dbReference type="NCBI Taxonomy" id="1963864"/>
    <lineage>
        <taxon>Eukaryota</taxon>
        <taxon>Amoebozoa</taxon>
        <taxon>Tubulinea</taxon>
        <taxon>Elardia</taxon>
        <taxon>Arcellinida</taxon>
        <taxon>Sphaerothecina</taxon>
        <taxon>Arcellidae</taxon>
        <taxon>Arcella</taxon>
    </lineage>
</organism>
<evidence type="ECO:0000256" key="4">
    <source>
        <dbReference type="ARBA" id="ARBA00023204"/>
    </source>
</evidence>
<evidence type="ECO:0000256" key="1">
    <source>
        <dbReference type="ARBA" id="ARBA00022598"/>
    </source>
</evidence>
<dbReference type="SUPFAM" id="SSF50249">
    <property type="entry name" value="Nucleic acid-binding proteins"/>
    <property type="match status" value="1"/>
</dbReference>
<reference evidence="5" key="1">
    <citation type="journal article" date="2020" name="J. Eukaryot. Microbiol.">
        <title>De novo Sequencing, Assembly and Annotation of the Transcriptome for the Free-Living Testate Amoeba Arcella intermedia.</title>
        <authorList>
            <person name="Ribeiro G.M."/>
            <person name="Porfirio-Sousa A.L."/>
            <person name="Maurer-Alcala X.X."/>
            <person name="Katz L.A."/>
            <person name="Lahr D.J.G."/>
        </authorList>
    </citation>
    <scope>NUCLEOTIDE SEQUENCE</scope>
</reference>
<accession>A0A6B2LEL7</accession>
<dbReference type="PANTHER" id="PTHR47810">
    <property type="entry name" value="DNA LIGASE"/>
    <property type="match status" value="1"/>
</dbReference>
<dbReference type="GO" id="GO:0006260">
    <property type="term" value="P:DNA replication"/>
    <property type="evidence" value="ECO:0007669"/>
    <property type="project" value="UniProtKB-KW"/>
</dbReference>
<dbReference type="GO" id="GO:0016874">
    <property type="term" value="F:ligase activity"/>
    <property type="evidence" value="ECO:0007669"/>
    <property type="project" value="UniProtKB-KW"/>
</dbReference>
<protein>
    <recommendedName>
        <fullName evidence="6">ATP-dependent DNA ligase family profile domain-containing protein</fullName>
    </recommendedName>
</protein>
<keyword evidence="2" id="KW-0235">DNA replication</keyword>
<dbReference type="PANTHER" id="PTHR47810:SF1">
    <property type="entry name" value="DNA LIGASE B"/>
    <property type="match status" value="1"/>
</dbReference>
<dbReference type="AlphaFoldDB" id="A0A6B2LEL7"/>
<dbReference type="CDD" id="cd07896">
    <property type="entry name" value="Adenylation_kDNA_ligase_like"/>
    <property type="match status" value="1"/>
</dbReference>
<name>A0A6B2LEL7_9EUKA</name>
<evidence type="ECO:0000256" key="3">
    <source>
        <dbReference type="ARBA" id="ARBA00022763"/>
    </source>
</evidence>
<evidence type="ECO:0000256" key="2">
    <source>
        <dbReference type="ARBA" id="ARBA00022705"/>
    </source>
</evidence>
<keyword evidence="4" id="KW-0234">DNA repair</keyword>
<dbReference type="InterPro" id="IPR050326">
    <property type="entry name" value="NAD_dep_DNA_ligaseB"/>
</dbReference>
<dbReference type="EMBL" id="GIBP01006534">
    <property type="protein sequence ID" value="NDV35503.1"/>
    <property type="molecule type" value="Transcribed_RNA"/>
</dbReference>
<keyword evidence="3" id="KW-0227">DNA damage</keyword>
<keyword evidence="1" id="KW-0436">Ligase</keyword>
<dbReference type="Gene3D" id="3.30.1490.70">
    <property type="match status" value="1"/>
</dbReference>
<proteinExistence type="predicted"/>
<dbReference type="Gene3D" id="3.30.470.30">
    <property type="entry name" value="DNA ligase/mRNA capping enzyme"/>
    <property type="match status" value="1"/>
</dbReference>
<dbReference type="SUPFAM" id="SSF56091">
    <property type="entry name" value="DNA ligase/mRNA capping enzyme, catalytic domain"/>
    <property type="match status" value="1"/>
</dbReference>
<dbReference type="GO" id="GO:0006281">
    <property type="term" value="P:DNA repair"/>
    <property type="evidence" value="ECO:0007669"/>
    <property type="project" value="UniProtKB-KW"/>
</dbReference>
<dbReference type="InterPro" id="IPR012340">
    <property type="entry name" value="NA-bd_OB-fold"/>
</dbReference>
<evidence type="ECO:0008006" key="6">
    <source>
        <dbReference type="Google" id="ProtNLM"/>
    </source>
</evidence>
<evidence type="ECO:0000313" key="5">
    <source>
        <dbReference type="EMBL" id="NDV35503.1"/>
    </source>
</evidence>